<name>A0A9P6DHT3_PLEER</name>
<accession>A0A9P6DHT3</accession>
<dbReference type="Proteomes" id="UP000807025">
    <property type="component" value="Unassembled WGS sequence"/>
</dbReference>
<dbReference type="AlphaFoldDB" id="A0A9P6DHT3"/>
<keyword evidence="2" id="KW-1185">Reference proteome</keyword>
<comment type="caution">
    <text evidence="1">The sequence shown here is derived from an EMBL/GenBank/DDBJ whole genome shotgun (WGS) entry which is preliminary data.</text>
</comment>
<reference evidence="1" key="1">
    <citation type="submission" date="2020-11" db="EMBL/GenBank/DDBJ databases">
        <authorList>
            <consortium name="DOE Joint Genome Institute"/>
            <person name="Ahrendt S."/>
            <person name="Riley R."/>
            <person name="Andreopoulos W."/>
            <person name="Labutti K."/>
            <person name="Pangilinan J."/>
            <person name="Ruiz-Duenas F.J."/>
            <person name="Barrasa J.M."/>
            <person name="Sanchez-Garcia M."/>
            <person name="Camarero S."/>
            <person name="Miyauchi S."/>
            <person name="Serrano A."/>
            <person name="Linde D."/>
            <person name="Babiker R."/>
            <person name="Drula E."/>
            <person name="Ayuso-Fernandez I."/>
            <person name="Pacheco R."/>
            <person name="Padilla G."/>
            <person name="Ferreira P."/>
            <person name="Barriuso J."/>
            <person name="Kellner H."/>
            <person name="Castanera R."/>
            <person name="Alfaro M."/>
            <person name="Ramirez L."/>
            <person name="Pisabarro A.G."/>
            <person name="Kuo A."/>
            <person name="Tritt A."/>
            <person name="Lipzen A."/>
            <person name="He G."/>
            <person name="Yan M."/>
            <person name="Ng V."/>
            <person name="Cullen D."/>
            <person name="Martin F."/>
            <person name="Rosso M.-N."/>
            <person name="Henrissat B."/>
            <person name="Hibbett D."/>
            <person name="Martinez A.T."/>
            <person name="Grigoriev I.V."/>
        </authorList>
    </citation>
    <scope>NUCLEOTIDE SEQUENCE</scope>
    <source>
        <strain evidence="1">ATCC 90797</strain>
    </source>
</reference>
<evidence type="ECO:0000313" key="2">
    <source>
        <dbReference type="Proteomes" id="UP000807025"/>
    </source>
</evidence>
<gene>
    <name evidence="1" type="ORF">BDN71DRAFT_668256</name>
</gene>
<organism evidence="1 2">
    <name type="scientific">Pleurotus eryngii</name>
    <name type="common">Boletus of the steppes</name>
    <dbReference type="NCBI Taxonomy" id="5323"/>
    <lineage>
        <taxon>Eukaryota</taxon>
        <taxon>Fungi</taxon>
        <taxon>Dikarya</taxon>
        <taxon>Basidiomycota</taxon>
        <taxon>Agaricomycotina</taxon>
        <taxon>Agaricomycetes</taxon>
        <taxon>Agaricomycetidae</taxon>
        <taxon>Agaricales</taxon>
        <taxon>Pleurotineae</taxon>
        <taxon>Pleurotaceae</taxon>
        <taxon>Pleurotus</taxon>
    </lineage>
</organism>
<dbReference type="EMBL" id="MU154548">
    <property type="protein sequence ID" value="KAF9496870.1"/>
    <property type="molecule type" value="Genomic_DNA"/>
</dbReference>
<evidence type="ECO:0000313" key="1">
    <source>
        <dbReference type="EMBL" id="KAF9496870.1"/>
    </source>
</evidence>
<sequence>MFELTHTQFINAATESDGAPKDGYEEVQVSKCLVSGTPTVFLEVPSSEELGNLLVFVLKWLEKAAEMNLKIAGVIYVHSINNINYALDSLPFFATLNTGCASIFRCIVLVTSMWGTGTSDVHSRRERQLITDHWKPILDRGSTAVRFLNTRPSALHILSNILPCYRGGTPASSIGLRPSQRIGTQPENGHYPHVSLLAALIHASSLSALAGSGVDVWKETIRAALAIVNTPEISQGHGHLFCYIASYSAELLFAISEQVKAGLPRLLPLTKGTLPARAGRWPRSPQLALLRDCKLRIEATHQFFEETTLSGLQGIINRIEARLAGRSSNEYEPSLTESQFSSLENFTSEYSRIGSLRSNTWLK</sequence>
<protein>
    <submittedName>
        <fullName evidence="1">Uncharacterized protein</fullName>
    </submittedName>
</protein>
<dbReference type="OrthoDB" id="10439290at2759"/>
<proteinExistence type="predicted"/>